<organism evidence="11 13">
    <name type="scientific">Rozella allomycis (strain CSF55)</name>
    <dbReference type="NCBI Taxonomy" id="988480"/>
    <lineage>
        <taxon>Eukaryota</taxon>
        <taxon>Fungi</taxon>
        <taxon>Fungi incertae sedis</taxon>
        <taxon>Cryptomycota</taxon>
        <taxon>Cryptomycota incertae sedis</taxon>
        <taxon>Rozella</taxon>
    </lineage>
</organism>
<keyword evidence="6" id="KW-0833">Ubl conjugation pathway</keyword>
<evidence type="ECO:0000256" key="3">
    <source>
        <dbReference type="ARBA" id="ARBA00022679"/>
    </source>
</evidence>
<evidence type="ECO:0000313" key="13">
    <source>
        <dbReference type="Proteomes" id="UP000030755"/>
    </source>
</evidence>
<evidence type="ECO:0000256" key="5">
    <source>
        <dbReference type="ARBA" id="ARBA00022771"/>
    </source>
</evidence>
<dbReference type="SMART" id="SM00184">
    <property type="entry name" value="RING"/>
    <property type="match status" value="1"/>
</dbReference>
<reference evidence="11 13" key="1">
    <citation type="journal article" date="2013" name="Curr. Biol.">
        <title>Shared signatures of parasitism and phylogenomics unite Cryptomycota and microsporidia.</title>
        <authorList>
            <person name="James T.Y."/>
            <person name="Pelin A."/>
            <person name="Bonen L."/>
            <person name="Ahrendt S."/>
            <person name="Sain D."/>
            <person name="Corradi N."/>
            <person name="Stajich J.E."/>
        </authorList>
    </citation>
    <scope>NUCLEOTIDE SEQUENCE [LARGE SCALE GENOMIC DNA]</scope>
    <source>
        <strain evidence="11 13">CSF55</strain>
        <strain evidence="11 13">CSF55</strain>
    </source>
</reference>
<protein>
    <recommendedName>
        <fullName evidence="2">RING-type E3 ubiquitin transferase</fullName>
        <ecNumber evidence="2">2.3.2.27</ecNumber>
    </recommendedName>
</protein>
<feature type="compositionally biased region" description="Polar residues" evidence="9">
    <location>
        <begin position="34"/>
        <end position="50"/>
    </location>
</feature>
<evidence type="ECO:0000256" key="6">
    <source>
        <dbReference type="ARBA" id="ARBA00022786"/>
    </source>
</evidence>
<comment type="catalytic activity">
    <reaction evidence="1">
        <text>S-ubiquitinyl-[E2 ubiquitin-conjugating enzyme]-L-cysteine + [acceptor protein]-L-lysine = [E2 ubiquitin-conjugating enzyme]-L-cysteine + N(6)-ubiquitinyl-[acceptor protein]-L-lysine.</text>
        <dbReference type="EC" id="2.3.2.27"/>
    </reaction>
</comment>
<dbReference type="AlphaFoldDB" id="A0A075AQ87"/>
<dbReference type="STRING" id="988480.A0A075AQ87"/>
<feature type="compositionally biased region" description="Basic and acidic residues" evidence="9">
    <location>
        <begin position="51"/>
        <end position="62"/>
    </location>
</feature>
<dbReference type="OrthoDB" id="8062037at2759"/>
<evidence type="ECO:0000256" key="1">
    <source>
        <dbReference type="ARBA" id="ARBA00000900"/>
    </source>
</evidence>
<feature type="region of interest" description="Disordered" evidence="9">
    <location>
        <begin position="34"/>
        <end position="73"/>
    </location>
</feature>
<keyword evidence="5 8" id="KW-0863">Zinc-finger</keyword>
<dbReference type="InterPro" id="IPR013083">
    <property type="entry name" value="Znf_RING/FYVE/PHD"/>
</dbReference>
<dbReference type="Pfam" id="PF13639">
    <property type="entry name" value="zf-RING_2"/>
    <property type="match status" value="1"/>
</dbReference>
<dbReference type="SUPFAM" id="SSF57850">
    <property type="entry name" value="RING/U-box"/>
    <property type="match status" value="1"/>
</dbReference>
<feature type="compositionally biased region" description="Polar residues" evidence="9">
    <location>
        <begin position="63"/>
        <end position="73"/>
    </location>
</feature>
<dbReference type="PROSITE" id="PS50089">
    <property type="entry name" value="ZF_RING_2"/>
    <property type="match status" value="1"/>
</dbReference>
<dbReference type="Proteomes" id="UP000030755">
    <property type="component" value="Unassembled WGS sequence"/>
</dbReference>
<sequence length="192" mass="21580">MSSETNLAGTAFPYHYPIYYSVFTIPLVSIPHSESSQQNAQPENVPLTQTHNERDSGNEHTLESNQTNSGSHQPPMNVFIQFLTPILYPSPEFLQGDYETLLQLQEILGGNVKKAASKKGIDAETTLEIFDSEKHCSHDCSICLNEYSENDNLRSMNACGHAFHKDCLDNWLTQYNNSCPLCRTEITSSVFQ</sequence>
<dbReference type="GO" id="GO:0061630">
    <property type="term" value="F:ubiquitin protein ligase activity"/>
    <property type="evidence" value="ECO:0007669"/>
    <property type="project" value="UniProtKB-EC"/>
</dbReference>
<dbReference type="Proteomes" id="UP000281549">
    <property type="component" value="Unassembled WGS sequence"/>
</dbReference>
<evidence type="ECO:0000313" key="12">
    <source>
        <dbReference type="EMBL" id="RKP19938.1"/>
    </source>
</evidence>
<dbReference type="EC" id="2.3.2.27" evidence="2"/>
<accession>A0A075AQ87</accession>
<evidence type="ECO:0000259" key="10">
    <source>
        <dbReference type="PROSITE" id="PS50089"/>
    </source>
</evidence>
<dbReference type="EMBL" id="KE561154">
    <property type="protein sequence ID" value="EPZ32411.1"/>
    <property type="molecule type" value="Genomic_DNA"/>
</dbReference>
<feature type="domain" description="RING-type" evidence="10">
    <location>
        <begin position="140"/>
        <end position="183"/>
    </location>
</feature>
<keyword evidence="7" id="KW-0862">Zinc</keyword>
<evidence type="ECO:0000256" key="7">
    <source>
        <dbReference type="ARBA" id="ARBA00022833"/>
    </source>
</evidence>
<dbReference type="HOGENOM" id="CLU_1415918_0_0_1"/>
<gene>
    <name evidence="11" type="ORF">O9G_001313</name>
    <name evidence="12" type="ORF">ROZALSC1DRAFT_28519</name>
</gene>
<evidence type="ECO:0000256" key="4">
    <source>
        <dbReference type="ARBA" id="ARBA00022723"/>
    </source>
</evidence>
<evidence type="ECO:0000313" key="14">
    <source>
        <dbReference type="Proteomes" id="UP000281549"/>
    </source>
</evidence>
<keyword evidence="3" id="KW-0808">Transferase</keyword>
<evidence type="ECO:0000256" key="8">
    <source>
        <dbReference type="PROSITE-ProRule" id="PRU00175"/>
    </source>
</evidence>
<dbReference type="GO" id="GO:0005634">
    <property type="term" value="C:nucleus"/>
    <property type="evidence" value="ECO:0007669"/>
    <property type="project" value="TreeGrafter"/>
</dbReference>
<reference evidence="12" key="3">
    <citation type="submission" date="2018-08" db="EMBL/GenBank/DDBJ databases">
        <title>Leveraging single-cell genomics to expand the Fungal Tree of Life.</title>
        <authorList>
            <consortium name="DOE Joint Genome Institute"/>
            <person name="Ahrendt S.R."/>
            <person name="Quandt C.A."/>
            <person name="Ciobanu D."/>
            <person name="Clum A."/>
            <person name="Salamov A."/>
            <person name="Andreopoulos B."/>
            <person name="Cheng J.-F."/>
            <person name="Woyke T."/>
            <person name="Pelin A."/>
            <person name="Henrissat B."/>
            <person name="Reynolds N."/>
            <person name="Benny G.L."/>
            <person name="Smith M.E."/>
            <person name="James T.Y."/>
            <person name="Grigoriev I.V."/>
        </authorList>
    </citation>
    <scope>NUCLEOTIDE SEQUENCE</scope>
    <source>
        <strain evidence="12">CSF55</strain>
    </source>
</reference>
<evidence type="ECO:0000313" key="11">
    <source>
        <dbReference type="EMBL" id="EPZ32411.1"/>
    </source>
</evidence>
<reference evidence="14" key="2">
    <citation type="journal article" date="2018" name="Nat. Microbiol.">
        <title>Leveraging single-cell genomics to expand the fungal tree of life.</title>
        <authorList>
            <person name="Ahrendt S.R."/>
            <person name="Quandt C.A."/>
            <person name="Ciobanu D."/>
            <person name="Clum A."/>
            <person name="Salamov A."/>
            <person name="Andreopoulos B."/>
            <person name="Cheng J.F."/>
            <person name="Woyke T."/>
            <person name="Pelin A."/>
            <person name="Henrissat B."/>
            <person name="Reynolds N.K."/>
            <person name="Benny G.L."/>
            <person name="Smith M.E."/>
            <person name="James T.Y."/>
            <person name="Grigoriev I.V."/>
        </authorList>
    </citation>
    <scope>NUCLEOTIDE SEQUENCE [LARGE SCALE GENOMIC DNA]</scope>
    <source>
        <strain evidence="14">CSF55</strain>
    </source>
</reference>
<dbReference type="InterPro" id="IPR001841">
    <property type="entry name" value="Znf_RING"/>
</dbReference>
<proteinExistence type="predicted"/>
<dbReference type="CDD" id="cd16461">
    <property type="entry name" value="RING-H2_EL5-like"/>
    <property type="match status" value="1"/>
</dbReference>
<dbReference type="Gene3D" id="3.30.40.10">
    <property type="entry name" value="Zinc/RING finger domain, C3HC4 (zinc finger)"/>
    <property type="match status" value="1"/>
</dbReference>
<dbReference type="PANTHER" id="PTHR22937:SF65">
    <property type="entry name" value="E3 UBIQUITIN-PROTEIN LIGASE ARK2C"/>
    <property type="match status" value="1"/>
</dbReference>
<evidence type="ECO:0000256" key="2">
    <source>
        <dbReference type="ARBA" id="ARBA00012483"/>
    </source>
</evidence>
<keyword evidence="4" id="KW-0479">Metal-binding</keyword>
<dbReference type="GO" id="GO:0008270">
    <property type="term" value="F:zinc ion binding"/>
    <property type="evidence" value="ECO:0007669"/>
    <property type="project" value="UniProtKB-KW"/>
</dbReference>
<name>A0A075AQ87_ROZAC</name>
<dbReference type="EMBL" id="ML005136">
    <property type="protein sequence ID" value="RKP19938.1"/>
    <property type="molecule type" value="Genomic_DNA"/>
</dbReference>
<dbReference type="PANTHER" id="PTHR22937">
    <property type="entry name" value="E3 UBIQUITIN-PROTEIN LIGASE RNF165"/>
    <property type="match status" value="1"/>
</dbReference>
<keyword evidence="13" id="KW-1185">Reference proteome</keyword>
<dbReference type="InterPro" id="IPR045191">
    <property type="entry name" value="MBR1/2-like"/>
</dbReference>
<evidence type="ECO:0000256" key="9">
    <source>
        <dbReference type="SAM" id="MobiDB-lite"/>
    </source>
</evidence>